<dbReference type="RefSeq" id="WP_042822044.1">
    <property type="nucleotide sequence ID" value="NZ_CP053649.1"/>
</dbReference>
<accession>A0A098PZV3</accession>
<dbReference type="eggNOG" id="COG3474">
    <property type="taxonomic scope" value="Bacteria"/>
</dbReference>
<dbReference type="GO" id="GO:0020037">
    <property type="term" value="F:heme binding"/>
    <property type="evidence" value="ECO:0007669"/>
    <property type="project" value="InterPro"/>
</dbReference>
<dbReference type="GO" id="GO:0009055">
    <property type="term" value="F:electron transfer activity"/>
    <property type="evidence" value="ECO:0007669"/>
    <property type="project" value="InterPro"/>
</dbReference>
<dbReference type="Gene3D" id="1.10.760.10">
    <property type="entry name" value="Cytochrome c-like domain"/>
    <property type="match status" value="1"/>
</dbReference>
<dbReference type="GeneID" id="58002817"/>
<dbReference type="STRING" id="325777.GW15_0207600"/>
<dbReference type="HOGENOM" id="CLU_060944_2_0_6"/>
<name>A0A098PZV3_9XANT</name>
<dbReference type="SUPFAM" id="SSF46626">
    <property type="entry name" value="Cytochrome c"/>
    <property type="match status" value="1"/>
</dbReference>
<organism evidence="1 2">
    <name type="scientific">Xanthomonas axonopodis pv. vasculorum</name>
    <dbReference type="NCBI Taxonomy" id="325777"/>
    <lineage>
        <taxon>Bacteria</taxon>
        <taxon>Pseudomonadati</taxon>
        <taxon>Pseudomonadota</taxon>
        <taxon>Gammaproteobacteria</taxon>
        <taxon>Lysobacterales</taxon>
        <taxon>Lysobacteraceae</taxon>
        <taxon>Xanthomonas</taxon>
    </lineage>
</organism>
<gene>
    <name evidence="1" type="ORF">GW15_0207600</name>
</gene>
<dbReference type="PRINTS" id="PR00604">
    <property type="entry name" value="CYTCHRMECIAB"/>
</dbReference>
<dbReference type="PANTHER" id="PTHR11961">
    <property type="entry name" value="CYTOCHROME C"/>
    <property type="match status" value="1"/>
</dbReference>
<proteinExistence type="predicted"/>
<evidence type="ECO:0000313" key="2">
    <source>
        <dbReference type="Proteomes" id="UP000028012"/>
    </source>
</evidence>
<evidence type="ECO:0000313" key="1">
    <source>
        <dbReference type="EMBL" id="KGE52575.1"/>
    </source>
</evidence>
<dbReference type="Proteomes" id="UP000028012">
    <property type="component" value="Unassembled WGS sequence"/>
</dbReference>
<dbReference type="InterPro" id="IPR009056">
    <property type="entry name" value="Cyt_c-like_dom"/>
</dbReference>
<dbReference type="InterPro" id="IPR036909">
    <property type="entry name" value="Cyt_c-like_dom_sf"/>
</dbReference>
<reference evidence="1 2" key="1">
    <citation type="submission" date="2014-09" db="EMBL/GenBank/DDBJ databases">
        <title>A draft genome sequence for Xanthomonas axonopodis pv. vasculorum NCPPB 900.</title>
        <authorList>
            <person name="Harrison J."/>
            <person name="Studholme D.J."/>
        </authorList>
    </citation>
    <scope>NUCLEOTIDE SEQUENCE [LARGE SCALE GENOMIC DNA]</scope>
    <source>
        <strain evidence="1 2">NCPPB 900</strain>
    </source>
</reference>
<sequence>MNSPRKLSVLCAPLAGLMLAGALPAPSASAADGTGVFLTECGECHSVKPGKNKKGPSLFGVAGRPAGTVADFGGYSDALKNSKWIWTPAQLKTYLSQSSSKALPGTKMKYDGLDDPQELDALIAYLNTLK</sequence>
<protein>
    <submittedName>
        <fullName evidence="1">Cytochrome C</fullName>
    </submittedName>
</protein>
<comment type="caution">
    <text evidence="1">The sequence shown here is derived from an EMBL/GenBank/DDBJ whole genome shotgun (WGS) entry which is preliminary data.</text>
</comment>
<dbReference type="InterPro" id="IPR002327">
    <property type="entry name" value="Cyt_c_1A/1B"/>
</dbReference>
<dbReference type="EMBL" id="JPHD02000058">
    <property type="protein sequence ID" value="KGE52575.1"/>
    <property type="molecule type" value="Genomic_DNA"/>
</dbReference>
<dbReference type="PROSITE" id="PS51007">
    <property type="entry name" value="CYTC"/>
    <property type="match status" value="1"/>
</dbReference>
<dbReference type="Pfam" id="PF00034">
    <property type="entry name" value="Cytochrom_C"/>
    <property type="match status" value="1"/>
</dbReference>
<dbReference type="AlphaFoldDB" id="A0A098PZV3"/>